<dbReference type="InterPro" id="IPR011545">
    <property type="entry name" value="DEAD/DEAH_box_helicase_dom"/>
</dbReference>
<proteinExistence type="inferred from homology"/>
<protein>
    <submittedName>
        <fullName evidence="11">ATP-dependent RNA helicase DBP8</fullName>
    </submittedName>
</protein>
<dbReference type="InterPro" id="IPR000629">
    <property type="entry name" value="RNA-helicase_DEAD-box_CS"/>
</dbReference>
<dbReference type="SMART" id="SM00487">
    <property type="entry name" value="DEXDc"/>
    <property type="match status" value="1"/>
</dbReference>
<comment type="similarity">
    <text evidence="6">Belongs to the DEAD box helicase family.</text>
</comment>
<feature type="short sequence motif" description="Q motif" evidence="5">
    <location>
        <begin position="115"/>
        <end position="143"/>
    </location>
</feature>
<comment type="caution">
    <text evidence="11">The sequence shown here is derived from an EMBL/GenBank/DDBJ whole genome shotgun (WGS) entry which is preliminary data.</text>
</comment>
<evidence type="ECO:0000256" key="3">
    <source>
        <dbReference type="ARBA" id="ARBA00022806"/>
    </source>
</evidence>
<feature type="domain" description="Helicase C-terminal" evidence="9">
    <location>
        <begin position="420"/>
        <end position="560"/>
    </location>
</feature>
<accession>A0A2R5G3K8</accession>
<dbReference type="GO" id="GO:0003676">
    <property type="term" value="F:nucleic acid binding"/>
    <property type="evidence" value="ECO:0007669"/>
    <property type="project" value="InterPro"/>
</dbReference>
<dbReference type="GO" id="GO:0016787">
    <property type="term" value="F:hydrolase activity"/>
    <property type="evidence" value="ECO:0007669"/>
    <property type="project" value="UniProtKB-KW"/>
</dbReference>
<evidence type="ECO:0000256" key="6">
    <source>
        <dbReference type="RuleBase" id="RU000492"/>
    </source>
</evidence>
<sequence>MVKTKTKNAERLATQQDQGEGDTAKIKDETSSLASSSSSSSSDSEDEAEEVMSASVSLFSKKKKKKKKNDGSKTKGQKERRSHAKEAESESDNEAESTVVRLEDLEKGEEGVEAWSFEKLGLSKWTCDACQSLGMLVPTAVQRACIPATLAGKNIIGSAPTGSGKTAAFALPILDRLARDMYGVFAVVVTPTRELAFQIGDQFSALGAAIRLRCAVVVGGTSQVEEATKLARRPHIIVATPGRLGSHLRGADPPKLNHVAFLVLDEADRLIDPGFARDLASLFRALPEERQTLLYSATITEELKQAKRATKGKRGLFEFAMGRPEMTPEGLDERYLLVPQQIKLAYLAYLVRRLGPVQLEGPLRPSAELARKRIKGRSRPGGASSRKRRHEGGDVEGTISEEDKAAIASLDLVTSRSEPGFERSRAKLLIIFVSSCQSCQSVGQTLEELGLSCSILHSGLSQNQRMGALNKFRQRVSTVLVATDVASRGLDIPQVDLVINYDVPRSAEDYIHRVGRTARAGRAGLSVTLVTQYEVKLVLAVEERTGVKMRELPDVDEEKDVLVLLTRVTNAAKQARLQIADSGVDEEIRARRKQRRR</sequence>
<dbReference type="PANTHER" id="PTHR47959">
    <property type="entry name" value="ATP-DEPENDENT RNA HELICASE RHLE-RELATED"/>
    <property type="match status" value="1"/>
</dbReference>
<evidence type="ECO:0000259" key="10">
    <source>
        <dbReference type="PROSITE" id="PS51195"/>
    </source>
</evidence>
<dbReference type="InterPro" id="IPR014001">
    <property type="entry name" value="Helicase_ATP-bd"/>
</dbReference>
<dbReference type="PROSITE" id="PS00039">
    <property type="entry name" value="DEAD_ATP_HELICASE"/>
    <property type="match status" value="1"/>
</dbReference>
<keyword evidence="12" id="KW-1185">Reference proteome</keyword>
<evidence type="ECO:0000313" key="11">
    <source>
        <dbReference type="EMBL" id="GBG25602.1"/>
    </source>
</evidence>
<dbReference type="AlphaFoldDB" id="A0A2R5G3K8"/>
<dbReference type="InParanoid" id="A0A2R5G3K8"/>
<dbReference type="GO" id="GO:0005524">
    <property type="term" value="F:ATP binding"/>
    <property type="evidence" value="ECO:0007669"/>
    <property type="project" value="UniProtKB-KW"/>
</dbReference>
<dbReference type="CDD" id="cd18787">
    <property type="entry name" value="SF2_C_DEAD"/>
    <property type="match status" value="1"/>
</dbReference>
<evidence type="ECO:0000259" key="8">
    <source>
        <dbReference type="PROSITE" id="PS51192"/>
    </source>
</evidence>
<dbReference type="EMBL" id="BEYU01000013">
    <property type="protein sequence ID" value="GBG25602.1"/>
    <property type="molecule type" value="Genomic_DNA"/>
</dbReference>
<name>A0A2R5G3K8_9STRA</name>
<dbReference type="SMART" id="SM00490">
    <property type="entry name" value="HELICc"/>
    <property type="match status" value="1"/>
</dbReference>
<keyword evidence="3 6" id="KW-0347">Helicase</keyword>
<evidence type="ECO:0000256" key="1">
    <source>
        <dbReference type="ARBA" id="ARBA00022741"/>
    </source>
</evidence>
<organism evidence="11 12">
    <name type="scientific">Hondaea fermentalgiana</name>
    <dbReference type="NCBI Taxonomy" id="2315210"/>
    <lineage>
        <taxon>Eukaryota</taxon>
        <taxon>Sar</taxon>
        <taxon>Stramenopiles</taxon>
        <taxon>Bigyra</taxon>
        <taxon>Labyrinthulomycetes</taxon>
        <taxon>Thraustochytrida</taxon>
        <taxon>Thraustochytriidae</taxon>
        <taxon>Hondaea</taxon>
    </lineage>
</organism>
<dbReference type="InterPro" id="IPR001650">
    <property type="entry name" value="Helicase_C-like"/>
</dbReference>
<dbReference type="Gene3D" id="3.40.50.300">
    <property type="entry name" value="P-loop containing nucleotide triphosphate hydrolases"/>
    <property type="match status" value="2"/>
</dbReference>
<dbReference type="PANTHER" id="PTHR47959:SF24">
    <property type="entry name" value="ATP-DEPENDENT RNA HELICASE"/>
    <property type="match status" value="1"/>
</dbReference>
<gene>
    <name evidence="11" type="ORF">FCC1311_018212</name>
</gene>
<evidence type="ECO:0000259" key="9">
    <source>
        <dbReference type="PROSITE" id="PS51194"/>
    </source>
</evidence>
<dbReference type="InterPro" id="IPR050079">
    <property type="entry name" value="DEAD_box_RNA_helicase"/>
</dbReference>
<dbReference type="InterPro" id="IPR014014">
    <property type="entry name" value="RNA_helicase_DEAD_Q_motif"/>
</dbReference>
<dbReference type="InterPro" id="IPR027417">
    <property type="entry name" value="P-loop_NTPase"/>
</dbReference>
<keyword evidence="4 6" id="KW-0067">ATP-binding</keyword>
<feature type="compositionally biased region" description="Low complexity" evidence="7">
    <location>
        <begin position="31"/>
        <end position="42"/>
    </location>
</feature>
<dbReference type="CDD" id="cd17955">
    <property type="entry name" value="DEADc_DDX49"/>
    <property type="match status" value="1"/>
</dbReference>
<feature type="domain" description="DEAD-box RNA helicase Q" evidence="10">
    <location>
        <begin position="115"/>
        <end position="143"/>
    </location>
</feature>
<dbReference type="GO" id="GO:0005829">
    <property type="term" value="C:cytosol"/>
    <property type="evidence" value="ECO:0007669"/>
    <property type="project" value="TreeGrafter"/>
</dbReference>
<evidence type="ECO:0000256" key="2">
    <source>
        <dbReference type="ARBA" id="ARBA00022801"/>
    </source>
</evidence>
<reference evidence="11 12" key="1">
    <citation type="submission" date="2017-12" db="EMBL/GenBank/DDBJ databases">
        <title>Sequencing, de novo assembly and annotation of complete genome of a new Thraustochytrid species, strain FCC1311.</title>
        <authorList>
            <person name="Sedici K."/>
            <person name="Godart F."/>
            <person name="Aiese Cigliano R."/>
            <person name="Sanseverino W."/>
            <person name="Barakat M."/>
            <person name="Ortet P."/>
            <person name="Marechal E."/>
            <person name="Cagnac O."/>
            <person name="Amato A."/>
        </authorList>
    </citation>
    <scope>NUCLEOTIDE SEQUENCE [LARGE SCALE GENOMIC DNA]</scope>
</reference>
<evidence type="ECO:0000256" key="5">
    <source>
        <dbReference type="PROSITE-ProRule" id="PRU00552"/>
    </source>
</evidence>
<dbReference type="Proteomes" id="UP000241890">
    <property type="component" value="Unassembled WGS sequence"/>
</dbReference>
<dbReference type="Pfam" id="PF00270">
    <property type="entry name" value="DEAD"/>
    <property type="match status" value="1"/>
</dbReference>
<dbReference type="PROSITE" id="PS51195">
    <property type="entry name" value="Q_MOTIF"/>
    <property type="match status" value="1"/>
</dbReference>
<evidence type="ECO:0000256" key="7">
    <source>
        <dbReference type="SAM" id="MobiDB-lite"/>
    </source>
</evidence>
<dbReference type="PROSITE" id="PS51194">
    <property type="entry name" value="HELICASE_CTER"/>
    <property type="match status" value="1"/>
</dbReference>
<keyword evidence="1 6" id="KW-0547">Nucleotide-binding</keyword>
<keyword evidence="2 6" id="KW-0378">Hydrolase</keyword>
<evidence type="ECO:0000313" key="12">
    <source>
        <dbReference type="Proteomes" id="UP000241890"/>
    </source>
</evidence>
<evidence type="ECO:0000256" key="4">
    <source>
        <dbReference type="ARBA" id="ARBA00022840"/>
    </source>
</evidence>
<dbReference type="Pfam" id="PF00271">
    <property type="entry name" value="Helicase_C"/>
    <property type="match status" value="1"/>
</dbReference>
<dbReference type="OrthoDB" id="10261904at2759"/>
<dbReference type="PROSITE" id="PS51192">
    <property type="entry name" value="HELICASE_ATP_BIND_1"/>
    <property type="match status" value="1"/>
</dbReference>
<feature type="region of interest" description="Disordered" evidence="7">
    <location>
        <begin position="368"/>
        <end position="397"/>
    </location>
</feature>
<dbReference type="SUPFAM" id="SSF52540">
    <property type="entry name" value="P-loop containing nucleoside triphosphate hydrolases"/>
    <property type="match status" value="1"/>
</dbReference>
<feature type="domain" description="Helicase ATP-binding" evidence="8">
    <location>
        <begin position="146"/>
        <end position="317"/>
    </location>
</feature>
<feature type="region of interest" description="Disordered" evidence="7">
    <location>
        <begin position="1"/>
        <end position="104"/>
    </location>
</feature>
<dbReference type="GO" id="GO:0003724">
    <property type="term" value="F:RNA helicase activity"/>
    <property type="evidence" value="ECO:0007669"/>
    <property type="project" value="InterPro"/>
</dbReference>
<feature type="compositionally biased region" description="Basic and acidic residues" evidence="7">
    <location>
        <begin position="69"/>
        <end position="88"/>
    </location>
</feature>